<comment type="caution">
    <text evidence="4">The sequence shown here is derived from an EMBL/GenBank/DDBJ whole genome shotgun (WGS) entry which is preliminary data.</text>
</comment>
<reference evidence="4 5" key="1">
    <citation type="journal article" date="2024" name="Nat. Commun.">
        <title>Phylogenomics reveals the evolutionary origins of lichenization in chlorophyte algae.</title>
        <authorList>
            <person name="Puginier C."/>
            <person name="Libourel C."/>
            <person name="Otte J."/>
            <person name="Skaloud P."/>
            <person name="Haon M."/>
            <person name="Grisel S."/>
            <person name="Petersen M."/>
            <person name="Berrin J.G."/>
            <person name="Delaux P.M."/>
            <person name="Dal Grande F."/>
            <person name="Keller J."/>
        </authorList>
    </citation>
    <scope>NUCLEOTIDE SEQUENCE [LARGE SCALE GENOMIC DNA]</scope>
    <source>
        <strain evidence="4 5">SAG 216-7</strain>
    </source>
</reference>
<dbReference type="SUPFAM" id="SSF54928">
    <property type="entry name" value="RNA-binding domain, RBD"/>
    <property type="match status" value="2"/>
</dbReference>
<dbReference type="PANTHER" id="PTHR32343:SF22">
    <property type="entry name" value="LD29830P"/>
    <property type="match status" value="1"/>
</dbReference>
<feature type="domain" description="RRM" evidence="3">
    <location>
        <begin position="169"/>
        <end position="245"/>
    </location>
</feature>
<keyword evidence="5" id="KW-1185">Reference proteome</keyword>
<dbReference type="InterPro" id="IPR000504">
    <property type="entry name" value="RRM_dom"/>
</dbReference>
<evidence type="ECO:0000256" key="2">
    <source>
        <dbReference type="SAM" id="MobiDB-lite"/>
    </source>
</evidence>
<dbReference type="Proteomes" id="UP001491310">
    <property type="component" value="Unassembled WGS sequence"/>
</dbReference>
<accession>A0ABR2YN06</accession>
<organism evidence="4 5">
    <name type="scientific">Coccomyxa subellipsoidea</name>
    <dbReference type="NCBI Taxonomy" id="248742"/>
    <lineage>
        <taxon>Eukaryota</taxon>
        <taxon>Viridiplantae</taxon>
        <taxon>Chlorophyta</taxon>
        <taxon>core chlorophytes</taxon>
        <taxon>Trebouxiophyceae</taxon>
        <taxon>Trebouxiophyceae incertae sedis</taxon>
        <taxon>Coccomyxaceae</taxon>
        <taxon>Coccomyxa</taxon>
    </lineage>
</organism>
<evidence type="ECO:0000256" key="1">
    <source>
        <dbReference type="PROSITE-ProRule" id="PRU00176"/>
    </source>
</evidence>
<gene>
    <name evidence="4" type="ORF">WJX75_006027</name>
</gene>
<protein>
    <recommendedName>
        <fullName evidence="3">RRM domain-containing protein</fullName>
    </recommendedName>
</protein>
<evidence type="ECO:0000313" key="5">
    <source>
        <dbReference type="Proteomes" id="UP001491310"/>
    </source>
</evidence>
<dbReference type="SMART" id="SM00360">
    <property type="entry name" value="RRM"/>
    <property type="match status" value="2"/>
</dbReference>
<feature type="region of interest" description="Disordered" evidence="2">
    <location>
        <begin position="34"/>
        <end position="59"/>
    </location>
</feature>
<dbReference type="InterPro" id="IPR012677">
    <property type="entry name" value="Nucleotide-bd_a/b_plait_sf"/>
</dbReference>
<dbReference type="Pfam" id="PF00076">
    <property type="entry name" value="RRM_1"/>
    <property type="match status" value="2"/>
</dbReference>
<evidence type="ECO:0000259" key="3">
    <source>
        <dbReference type="PROSITE" id="PS50102"/>
    </source>
</evidence>
<feature type="domain" description="RRM" evidence="3">
    <location>
        <begin position="72"/>
        <end position="147"/>
    </location>
</feature>
<proteinExistence type="predicted"/>
<dbReference type="EMBL" id="JALJOT010000008">
    <property type="protein sequence ID" value="KAK9908322.1"/>
    <property type="molecule type" value="Genomic_DNA"/>
</dbReference>
<sequence length="251" mass="28241">MERLRLNPRAKEFVPPGKGYPRSWQSLPVHNKDLPHAPAPGSFGNFQDPLKRQSRPRKKAALQKQFGGNVRRTIYICDVDQQVTEASLADVFKDSGKIVDCRVCGDPNSAMRFAFIEFADEESVQRAIRFNGTMLGKYPVRVMPSKTAIVPVNTSFLPRTQEELERCARTVYIANIDKKVDREDVRVFFQTMCGPVTKIRLLSDYNHVSSIAFVEFASFKSARSALDCSGALLGLLPIRVTPSKAPVRDEY</sequence>
<dbReference type="PANTHER" id="PTHR32343">
    <property type="entry name" value="SERINE/ARGININE-RICH SPLICING FACTOR"/>
    <property type="match status" value="1"/>
</dbReference>
<dbReference type="InterPro" id="IPR035979">
    <property type="entry name" value="RBD_domain_sf"/>
</dbReference>
<name>A0ABR2YN06_9CHLO</name>
<keyword evidence="1" id="KW-0694">RNA-binding</keyword>
<evidence type="ECO:0000313" key="4">
    <source>
        <dbReference type="EMBL" id="KAK9908322.1"/>
    </source>
</evidence>
<dbReference type="PROSITE" id="PS50102">
    <property type="entry name" value="RRM"/>
    <property type="match status" value="2"/>
</dbReference>
<dbReference type="Gene3D" id="3.30.70.330">
    <property type="match status" value="2"/>
</dbReference>